<feature type="domain" description="IDEAL" evidence="1">
    <location>
        <begin position="75"/>
        <end position="97"/>
    </location>
</feature>
<evidence type="ECO:0000313" key="2">
    <source>
        <dbReference type="EMBL" id="MED3564263.1"/>
    </source>
</evidence>
<protein>
    <submittedName>
        <fullName evidence="2">IDEAL domain-containing protein</fullName>
    </submittedName>
</protein>
<name>A0ABU6NDY4_9BACI</name>
<comment type="caution">
    <text evidence="2">The sequence shown here is derived from an EMBL/GenBank/DDBJ whole genome shotgun (WGS) entry which is preliminary data.</text>
</comment>
<organism evidence="2 3">
    <name type="scientific">Bacillus xiapuensis</name>
    <dbReference type="NCBI Taxonomy" id="2014075"/>
    <lineage>
        <taxon>Bacteria</taxon>
        <taxon>Bacillati</taxon>
        <taxon>Bacillota</taxon>
        <taxon>Bacilli</taxon>
        <taxon>Bacillales</taxon>
        <taxon>Bacillaceae</taxon>
        <taxon>Bacillus</taxon>
    </lineage>
</organism>
<dbReference type="EMBL" id="JARMQG010000296">
    <property type="protein sequence ID" value="MED3564263.1"/>
    <property type="molecule type" value="Genomic_DNA"/>
</dbReference>
<sequence>MALYAFKKGDWVKGTSRDGELVRGYVVSVNQLQDVMKVYVNNSDNEKIIGKETWLLMKTAEILPIVSPSSEDEFLFLIDLSLATRDYEWFMELTEKLQTKKELKEFFIQQPLRRK</sequence>
<evidence type="ECO:0000259" key="1">
    <source>
        <dbReference type="Pfam" id="PF08858"/>
    </source>
</evidence>
<dbReference type="InterPro" id="IPR014957">
    <property type="entry name" value="IDEAL_dom"/>
</dbReference>
<dbReference type="Proteomes" id="UP001330749">
    <property type="component" value="Unassembled WGS sequence"/>
</dbReference>
<dbReference type="RefSeq" id="WP_327969387.1">
    <property type="nucleotide sequence ID" value="NZ_JARMQG010000296.1"/>
</dbReference>
<evidence type="ECO:0000313" key="3">
    <source>
        <dbReference type="Proteomes" id="UP001330749"/>
    </source>
</evidence>
<gene>
    <name evidence="2" type="ORF">P4447_17745</name>
</gene>
<dbReference type="Pfam" id="PF08858">
    <property type="entry name" value="IDEAL"/>
    <property type="match status" value="1"/>
</dbReference>
<proteinExistence type="predicted"/>
<reference evidence="2 3" key="1">
    <citation type="submission" date="2023-03" db="EMBL/GenBank/DDBJ databases">
        <title>Bacillus Genome Sequencing.</title>
        <authorList>
            <person name="Dunlap C."/>
        </authorList>
    </citation>
    <scope>NUCLEOTIDE SEQUENCE [LARGE SCALE GENOMIC DNA]</scope>
    <source>
        <strain evidence="2 3">B-14544</strain>
    </source>
</reference>
<accession>A0ABU6NDY4</accession>
<keyword evidence="3" id="KW-1185">Reference proteome</keyword>